<reference evidence="1 2" key="1">
    <citation type="journal article" date="2022" name="New Phytol.">
        <title>Ecological generalism drives hyperdiversity of secondary metabolite gene clusters in xylarialean endophytes.</title>
        <authorList>
            <person name="Franco M.E.E."/>
            <person name="Wisecaver J.H."/>
            <person name="Arnold A.E."/>
            <person name="Ju Y.M."/>
            <person name="Slot J.C."/>
            <person name="Ahrendt S."/>
            <person name="Moore L.P."/>
            <person name="Eastman K.E."/>
            <person name="Scott K."/>
            <person name="Konkel Z."/>
            <person name="Mondo S.J."/>
            <person name="Kuo A."/>
            <person name="Hayes R.D."/>
            <person name="Haridas S."/>
            <person name="Andreopoulos B."/>
            <person name="Riley R."/>
            <person name="LaButti K."/>
            <person name="Pangilinan J."/>
            <person name="Lipzen A."/>
            <person name="Amirebrahimi M."/>
            <person name="Yan J."/>
            <person name="Adam C."/>
            <person name="Keymanesh K."/>
            <person name="Ng V."/>
            <person name="Louie K."/>
            <person name="Northen T."/>
            <person name="Drula E."/>
            <person name="Henrissat B."/>
            <person name="Hsieh H.M."/>
            <person name="Youens-Clark K."/>
            <person name="Lutzoni F."/>
            <person name="Miadlikowska J."/>
            <person name="Eastwood D.C."/>
            <person name="Hamelin R.C."/>
            <person name="Grigoriev I.V."/>
            <person name="U'Ren J.M."/>
        </authorList>
    </citation>
    <scope>NUCLEOTIDE SEQUENCE [LARGE SCALE GENOMIC DNA]</scope>
    <source>
        <strain evidence="1 2">ER1909</strain>
    </source>
</reference>
<sequence length="210" mass="22982">MGSRIYKKPILNDVDDEYTYYHDDGGSENPNLMYSYGGSANPMFTDGGSAPNTMFTDVTSFPIGGGWSDDAISSMSQDFQPNGYGLIYAGDFGTCTDIIPTANDSQVPYLVPVASAPVGDLAKAKCMTCGSILQKKSLNRHMRTVHPTDETLRYNCKCGLEDVRKDNHKRHVGNCKVASSELQYVCVCEHSCADKDDHLEHVKGCQHGPH</sequence>
<proteinExistence type="predicted"/>
<dbReference type="Proteomes" id="UP001497680">
    <property type="component" value="Unassembled WGS sequence"/>
</dbReference>
<keyword evidence="2" id="KW-1185">Reference proteome</keyword>
<evidence type="ECO:0000313" key="1">
    <source>
        <dbReference type="EMBL" id="KAI6082210.1"/>
    </source>
</evidence>
<evidence type="ECO:0000313" key="2">
    <source>
        <dbReference type="Proteomes" id="UP001497680"/>
    </source>
</evidence>
<dbReference type="EMBL" id="MU394376">
    <property type="protein sequence ID" value="KAI6082210.1"/>
    <property type="molecule type" value="Genomic_DNA"/>
</dbReference>
<protein>
    <submittedName>
        <fullName evidence="1">Uncharacterized protein</fullName>
    </submittedName>
</protein>
<organism evidence="1 2">
    <name type="scientific">Hypoxylon rubiginosum</name>
    <dbReference type="NCBI Taxonomy" id="110542"/>
    <lineage>
        <taxon>Eukaryota</taxon>
        <taxon>Fungi</taxon>
        <taxon>Dikarya</taxon>
        <taxon>Ascomycota</taxon>
        <taxon>Pezizomycotina</taxon>
        <taxon>Sordariomycetes</taxon>
        <taxon>Xylariomycetidae</taxon>
        <taxon>Xylariales</taxon>
        <taxon>Hypoxylaceae</taxon>
        <taxon>Hypoxylon</taxon>
    </lineage>
</organism>
<comment type="caution">
    <text evidence="1">The sequence shown here is derived from an EMBL/GenBank/DDBJ whole genome shotgun (WGS) entry which is preliminary data.</text>
</comment>
<name>A0ACC0CPC1_9PEZI</name>
<accession>A0ACC0CPC1</accession>
<gene>
    <name evidence="1" type="ORF">F4821DRAFT_219424</name>
</gene>